<feature type="compositionally biased region" description="Low complexity" evidence="9">
    <location>
        <begin position="181"/>
        <end position="192"/>
    </location>
</feature>
<evidence type="ECO:0000256" key="4">
    <source>
        <dbReference type="ARBA" id="ARBA00022729"/>
    </source>
</evidence>
<evidence type="ECO:0000256" key="1">
    <source>
        <dbReference type="ARBA" id="ARBA00004614"/>
    </source>
</evidence>
<reference evidence="11" key="2">
    <citation type="submission" date="2025-08" db="UniProtKB">
        <authorList>
            <consortium name="Ensembl"/>
        </authorList>
    </citation>
    <scope>IDENTIFICATION</scope>
</reference>
<evidence type="ECO:0008006" key="13">
    <source>
        <dbReference type="Google" id="ProtNLM"/>
    </source>
</evidence>
<dbReference type="PANTHER" id="PTHR28652:SF1">
    <property type="entry name" value="TRANSMEMBRANE PROTEIN 59-LIKE"/>
    <property type="match status" value="1"/>
</dbReference>
<evidence type="ECO:0000256" key="3">
    <source>
        <dbReference type="ARBA" id="ARBA00022692"/>
    </source>
</evidence>
<keyword evidence="5" id="KW-1133">Transmembrane helix</keyword>
<dbReference type="AlphaFoldDB" id="A0A8B9T9C6"/>
<dbReference type="Pfam" id="PF12280">
    <property type="entry name" value="BSMAP"/>
    <property type="match status" value="1"/>
</dbReference>
<evidence type="ECO:0000256" key="10">
    <source>
        <dbReference type="SAM" id="SignalP"/>
    </source>
</evidence>
<evidence type="ECO:0000256" key="7">
    <source>
        <dbReference type="ARBA" id="ARBA00023136"/>
    </source>
</evidence>
<reference evidence="11" key="1">
    <citation type="submission" date="2019-08" db="EMBL/GenBank/DDBJ databases">
        <title>Three high-quality genomes provides insights into domestication of ducks.</title>
        <authorList>
            <person name="Hou Z.C."/>
            <person name="Zhu F."/>
            <person name="Yin Z.T."/>
            <person name="Zhang F."/>
        </authorList>
    </citation>
    <scope>NUCLEOTIDE SEQUENCE [LARGE SCALE GENOMIC DNA]</scope>
</reference>
<gene>
    <name evidence="11" type="primary">TMEM59L</name>
</gene>
<evidence type="ECO:0000313" key="11">
    <source>
        <dbReference type="Ensembl" id="ENSAPLP00020017288.1"/>
    </source>
</evidence>
<evidence type="ECO:0000256" key="5">
    <source>
        <dbReference type="ARBA" id="ARBA00022989"/>
    </source>
</evidence>
<dbReference type="Ensembl" id="ENSAPLT00020018669.1">
    <property type="protein sequence ID" value="ENSAPLP00020017288.1"/>
    <property type="gene ID" value="ENSAPLG00020012384.1"/>
</dbReference>
<keyword evidence="7" id="KW-0472">Membrane</keyword>
<organism evidence="11 12">
    <name type="scientific">Anas platyrhynchos</name>
    <name type="common">Mallard</name>
    <name type="synonym">Anas boschas</name>
    <dbReference type="NCBI Taxonomy" id="8839"/>
    <lineage>
        <taxon>Eukaryota</taxon>
        <taxon>Metazoa</taxon>
        <taxon>Chordata</taxon>
        <taxon>Craniata</taxon>
        <taxon>Vertebrata</taxon>
        <taxon>Euteleostomi</taxon>
        <taxon>Archelosauria</taxon>
        <taxon>Archosauria</taxon>
        <taxon>Dinosauria</taxon>
        <taxon>Saurischia</taxon>
        <taxon>Theropoda</taxon>
        <taxon>Coelurosauria</taxon>
        <taxon>Aves</taxon>
        <taxon>Neognathae</taxon>
        <taxon>Galloanserae</taxon>
        <taxon>Anseriformes</taxon>
        <taxon>Anatidae</taxon>
        <taxon>Anatinae</taxon>
        <taxon>Anas</taxon>
    </lineage>
</organism>
<protein>
    <recommendedName>
        <fullName evidence="13">Transmembrane protein 59 like</fullName>
    </recommendedName>
</protein>
<evidence type="ECO:0000256" key="9">
    <source>
        <dbReference type="SAM" id="MobiDB-lite"/>
    </source>
</evidence>
<keyword evidence="4 10" id="KW-0732">Signal</keyword>
<keyword evidence="6" id="KW-0333">Golgi apparatus</keyword>
<dbReference type="InterPro" id="IPR022065">
    <property type="entry name" value="Uncharacterised_TMEM59"/>
</dbReference>
<feature type="signal peptide" evidence="10">
    <location>
        <begin position="1"/>
        <end position="30"/>
    </location>
</feature>
<keyword evidence="3" id="KW-0812">Transmembrane</keyword>
<feature type="chain" id="PRO_5034063473" description="Transmembrane protein 59 like" evidence="10">
    <location>
        <begin position="31"/>
        <end position="400"/>
    </location>
</feature>
<evidence type="ECO:0000256" key="6">
    <source>
        <dbReference type="ARBA" id="ARBA00023034"/>
    </source>
</evidence>
<evidence type="ECO:0000313" key="12">
    <source>
        <dbReference type="Proteomes" id="UP000694400"/>
    </source>
</evidence>
<name>A0A8B9T9C6_ANAPL</name>
<feature type="region of interest" description="Disordered" evidence="9">
    <location>
        <begin position="273"/>
        <end position="339"/>
    </location>
</feature>
<feature type="region of interest" description="Disordered" evidence="9">
    <location>
        <begin position="172"/>
        <end position="259"/>
    </location>
</feature>
<feature type="compositionally biased region" description="Basic and acidic residues" evidence="9">
    <location>
        <begin position="276"/>
        <end position="288"/>
    </location>
</feature>
<dbReference type="Proteomes" id="UP000694400">
    <property type="component" value="Chromosome 28"/>
</dbReference>
<evidence type="ECO:0000256" key="8">
    <source>
        <dbReference type="ARBA" id="ARBA00023180"/>
    </source>
</evidence>
<feature type="compositionally biased region" description="Low complexity" evidence="9">
    <location>
        <begin position="289"/>
        <end position="305"/>
    </location>
</feature>
<comment type="similarity">
    <text evidence="2">Belongs to the TMEM59 family.</text>
</comment>
<dbReference type="GO" id="GO:0000139">
    <property type="term" value="C:Golgi membrane"/>
    <property type="evidence" value="ECO:0007669"/>
    <property type="project" value="UniProtKB-SubCell"/>
</dbReference>
<evidence type="ECO:0000256" key="2">
    <source>
        <dbReference type="ARBA" id="ARBA00009643"/>
    </source>
</evidence>
<keyword evidence="8" id="KW-0325">Glycoprotein</keyword>
<accession>A0A8B9T9C6</accession>
<dbReference type="PANTHER" id="PTHR28652">
    <property type="entry name" value="TRANSMEMBRANE PROTEIN 59-LIKE PROTEIN"/>
    <property type="match status" value="1"/>
</dbReference>
<proteinExistence type="inferred from homology"/>
<reference evidence="11" key="3">
    <citation type="submission" date="2025-09" db="UniProtKB">
        <authorList>
            <consortium name="Ensembl"/>
        </authorList>
    </citation>
    <scope>IDENTIFICATION</scope>
</reference>
<sequence>MASPGPRAPPFLVLGLLLAAAAATAASAAAATDPFSPQLGDTGACHRQCGRSLQHRADAVLNACYRGCRLFSICHFVDASAALNTTRAECEAACAEAYSNAQERFGCRTGCRKQLPEVESRMDKSPEVKAPAVLRAGFGLHLLQRHRQLCPELHLLHLDLLPAGGRWQSGGVPVPAPAGIPPARGADDPAGAAGTGGQPPCPAAPRRPPAEGGEAPPREGAAGQNQTRGHPAAGARFPGLHGQALGPSSLDPGRLPLPLHHGDAVAELRQLGDGPRAARQDPASEHQRGQGVPGRPGRPRSLPPAARHRRHPVPLRTGEDAGPLPLKGRPGQNRPVALLPLPHHLPATSLSPSPCRCPRVLLFSPVSPAPRGLCLRGGWGGSWLDATVTPRASLGLFLLR</sequence>
<comment type="subcellular location">
    <subcellularLocation>
        <location evidence="1">Golgi apparatus membrane</location>
        <topology evidence="1">Single-pass type I membrane protein</topology>
    </subcellularLocation>
</comment>
<feature type="compositionally biased region" description="Low complexity" evidence="9">
    <location>
        <begin position="210"/>
        <end position="223"/>
    </location>
</feature>